<comment type="caution">
    <text evidence="4">The sequence shown here is derived from an EMBL/GenBank/DDBJ whole genome shotgun (WGS) entry which is preliminary data.</text>
</comment>
<sequence length="372" mass="41686">MATRAALEQVLADYLKPEATDEDRQRLYIALQNEADAEVMRQLIEADSSIPKGEVRLDDESTEAIRAALMLATTEAPVRKMFFAKATRWIAAAVVLFAVATTFFLLNKKDIEPQKPIAQLTQKERFKNDIQPGKTGAILRLSNGREILLDTAKDGQLFDGFTKGNEGIRVSENAVQYATVITPKARIQTVQLSDGTTVWLNAGSSVKFPTVFNGNTREVEITGEVYFEVAKNKDKPFIVNTGQDKITVLGTHFNVNTYAKQVTTLLEGSVKINNDILKPGQQYSEGKFFQPDIESVMAWKDGRFLYDGAGIKQIMQDIERWYDVDIEFKEIVNYSFVAKVNRNLPVSELLKILEATGDVHFTIEGKKISVFK</sequence>
<keyword evidence="1" id="KW-1133">Transmembrane helix</keyword>
<name>A0ABW9ZZ78_9BACT</name>
<dbReference type="Pfam" id="PF16344">
    <property type="entry name" value="FecR_C"/>
    <property type="match status" value="1"/>
</dbReference>
<gene>
    <name evidence="4" type="ORF">GWC95_15550</name>
</gene>
<evidence type="ECO:0000259" key="3">
    <source>
        <dbReference type="Pfam" id="PF16344"/>
    </source>
</evidence>
<proteinExistence type="predicted"/>
<keyword evidence="1" id="KW-0812">Transmembrane</keyword>
<feature type="domain" description="Protein FecR C-terminal" evidence="3">
    <location>
        <begin position="304"/>
        <end position="369"/>
    </location>
</feature>
<dbReference type="PANTHER" id="PTHR30273">
    <property type="entry name" value="PERIPLASMIC SIGNAL SENSOR AND SIGMA FACTOR ACTIVATOR FECR-RELATED"/>
    <property type="match status" value="1"/>
</dbReference>
<dbReference type="Pfam" id="PF04773">
    <property type="entry name" value="FecR"/>
    <property type="match status" value="1"/>
</dbReference>
<dbReference type="InterPro" id="IPR006860">
    <property type="entry name" value="FecR"/>
</dbReference>
<evidence type="ECO:0000259" key="2">
    <source>
        <dbReference type="Pfam" id="PF04773"/>
    </source>
</evidence>
<keyword evidence="1" id="KW-0472">Membrane</keyword>
<dbReference type="Gene3D" id="3.55.50.30">
    <property type="match status" value="1"/>
</dbReference>
<feature type="transmembrane region" description="Helical" evidence="1">
    <location>
        <begin position="89"/>
        <end position="106"/>
    </location>
</feature>
<organism evidence="4 5">
    <name type="scientific">Sediminibacterium roseum</name>
    <dbReference type="NCBI Taxonomy" id="1978412"/>
    <lineage>
        <taxon>Bacteria</taxon>
        <taxon>Pseudomonadati</taxon>
        <taxon>Bacteroidota</taxon>
        <taxon>Chitinophagia</taxon>
        <taxon>Chitinophagales</taxon>
        <taxon>Chitinophagaceae</taxon>
        <taxon>Sediminibacterium</taxon>
    </lineage>
</organism>
<accession>A0ABW9ZZ78</accession>
<dbReference type="EMBL" id="JAACJS010000015">
    <property type="protein sequence ID" value="NCI51343.1"/>
    <property type="molecule type" value="Genomic_DNA"/>
</dbReference>
<dbReference type="Proteomes" id="UP000753802">
    <property type="component" value="Unassembled WGS sequence"/>
</dbReference>
<dbReference type="InterPro" id="IPR032508">
    <property type="entry name" value="FecR_C"/>
</dbReference>
<keyword evidence="5" id="KW-1185">Reference proteome</keyword>
<dbReference type="RefSeq" id="WP_161819628.1">
    <property type="nucleotide sequence ID" value="NZ_JAACJS010000015.1"/>
</dbReference>
<feature type="domain" description="FecR protein" evidence="2">
    <location>
        <begin position="179"/>
        <end position="271"/>
    </location>
</feature>
<dbReference type="PANTHER" id="PTHR30273:SF2">
    <property type="entry name" value="PROTEIN FECR"/>
    <property type="match status" value="1"/>
</dbReference>
<reference evidence="4 5" key="1">
    <citation type="submission" date="2020-01" db="EMBL/GenBank/DDBJ databases">
        <title>Genome analysis.</title>
        <authorList>
            <person name="Wu S."/>
            <person name="Wang G."/>
        </authorList>
    </citation>
    <scope>NUCLEOTIDE SEQUENCE [LARGE SCALE GENOMIC DNA]</scope>
    <source>
        <strain evidence="4 5">SYL130</strain>
    </source>
</reference>
<protein>
    <submittedName>
        <fullName evidence="4">DUF4974 domain-containing protein</fullName>
    </submittedName>
</protein>
<dbReference type="InterPro" id="IPR012373">
    <property type="entry name" value="Ferrdict_sens_TM"/>
</dbReference>
<evidence type="ECO:0000313" key="5">
    <source>
        <dbReference type="Proteomes" id="UP000753802"/>
    </source>
</evidence>
<evidence type="ECO:0000313" key="4">
    <source>
        <dbReference type="EMBL" id="NCI51343.1"/>
    </source>
</evidence>
<dbReference type="PIRSF" id="PIRSF018266">
    <property type="entry name" value="FecR"/>
    <property type="match status" value="1"/>
</dbReference>
<evidence type="ECO:0000256" key="1">
    <source>
        <dbReference type="SAM" id="Phobius"/>
    </source>
</evidence>
<dbReference type="Gene3D" id="2.60.120.1440">
    <property type="match status" value="1"/>
</dbReference>